<dbReference type="InterPro" id="IPR006224">
    <property type="entry name" value="PsdUridine_synth_RluA-like_CS"/>
</dbReference>
<sequence>MPVSPLAPREGISATRLRAPGGRQTHALAEAPVPDSVGAWLRGAFPEATDSDLLDLVTEGQLSTSAGDGVDLTDPVIPGEFYWFHRPVPPEERVPFEIGIVHEDSELLVVDKPHFLASTPNGRFVRECAVTRLRVERDEPDLVAIHRLDRVTAGLLVLSRRPATRGIYQRLFQDRLITKTYRALAELPAKGPGTAASGREYPFEYASRLEKTKGERQVREVPGAPNAVTWIDLVRRFRLRGGGGEWWGAAGERCGDSAAQQHGGPRSIGEFELRPLTGKTHQLRAQLNALGMPILGDPVYPIDVAPDPYDFSSPLQLLAARLEFRDPLTGELREFETGLRLAADAERA</sequence>
<evidence type="ECO:0000256" key="2">
    <source>
        <dbReference type="ARBA" id="ARBA00031870"/>
    </source>
</evidence>
<accession>A0ABP8EGB9</accession>
<dbReference type="InterPro" id="IPR020103">
    <property type="entry name" value="PsdUridine_synth_cat_dom_sf"/>
</dbReference>
<evidence type="ECO:0000256" key="1">
    <source>
        <dbReference type="ARBA" id="ARBA00000073"/>
    </source>
</evidence>
<gene>
    <name evidence="5" type="ORF">GCM10022261_04320</name>
</gene>
<dbReference type="Gene3D" id="3.30.2350.10">
    <property type="entry name" value="Pseudouridine synthase"/>
    <property type="match status" value="1"/>
</dbReference>
<comment type="catalytic activity">
    <reaction evidence="1">
        <text>a uridine in RNA = a pseudouridine in RNA</text>
        <dbReference type="Rhea" id="RHEA:48348"/>
        <dbReference type="Rhea" id="RHEA-COMP:12068"/>
        <dbReference type="Rhea" id="RHEA-COMP:12069"/>
        <dbReference type="ChEBI" id="CHEBI:65314"/>
        <dbReference type="ChEBI" id="CHEBI:65315"/>
    </reaction>
</comment>
<evidence type="ECO:0000313" key="5">
    <source>
        <dbReference type="EMBL" id="GAA4282901.1"/>
    </source>
</evidence>
<evidence type="ECO:0000259" key="4">
    <source>
        <dbReference type="Pfam" id="PF00849"/>
    </source>
</evidence>
<feature type="domain" description="Pseudouridine synthase RsuA/RluA-like" evidence="4">
    <location>
        <begin position="107"/>
        <end position="289"/>
    </location>
</feature>
<dbReference type="PANTHER" id="PTHR21600:SF84">
    <property type="entry name" value="PSEUDOURIDINE SYNTHASE RSUA_RLUA-LIKE DOMAIN-CONTAINING PROTEIN"/>
    <property type="match status" value="1"/>
</dbReference>
<evidence type="ECO:0000313" key="6">
    <source>
        <dbReference type="Proteomes" id="UP001501586"/>
    </source>
</evidence>
<organism evidence="5 6">
    <name type="scientific">Brevibacterium daeguense</name>
    <dbReference type="NCBI Taxonomy" id="909936"/>
    <lineage>
        <taxon>Bacteria</taxon>
        <taxon>Bacillati</taxon>
        <taxon>Actinomycetota</taxon>
        <taxon>Actinomycetes</taxon>
        <taxon>Micrococcales</taxon>
        <taxon>Brevibacteriaceae</taxon>
        <taxon>Brevibacterium</taxon>
    </lineage>
</organism>
<dbReference type="SUPFAM" id="SSF55120">
    <property type="entry name" value="Pseudouridine synthase"/>
    <property type="match status" value="1"/>
</dbReference>
<dbReference type="Proteomes" id="UP001501586">
    <property type="component" value="Unassembled WGS sequence"/>
</dbReference>
<dbReference type="EMBL" id="BAABAZ010000004">
    <property type="protein sequence ID" value="GAA4282901.1"/>
    <property type="molecule type" value="Genomic_DNA"/>
</dbReference>
<dbReference type="Pfam" id="PF00849">
    <property type="entry name" value="PseudoU_synth_2"/>
    <property type="match status" value="1"/>
</dbReference>
<comment type="caution">
    <text evidence="5">The sequence shown here is derived from an EMBL/GenBank/DDBJ whole genome shotgun (WGS) entry which is preliminary data.</text>
</comment>
<protein>
    <recommendedName>
        <fullName evidence="2">RNA pseudouridylate synthase</fullName>
    </recommendedName>
    <alternativeName>
        <fullName evidence="3">RNA-uridine isomerase</fullName>
    </alternativeName>
</protein>
<dbReference type="PROSITE" id="PS01129">
    <property type="entry name" value="PSI_RLU"/>
    <property type="match status" value="1"/>
</dbReference>
<evidence type="ECO:0000256" key="3">
    <source>
        <dbReference type="ARBA" id="ARBA00033164"/>
    </source>
</evidence>
<proteinExistence type="predicted"/>
<dbReference type="InterPro" id="IPR006145">
    <property type="entry name" value="PsdUridine_synth_RsuA/RluA"/>
</dbReference>
<dbReference type="PANTHER" id="PTHR21600">
    <property type="entry name" value="MITOCHONDRIAL RNA PSEUDOURIDINE SYNTHASE"/>
    <property type="match status" value="1"/>
</dbReference>
<dbReference type="InterPro" id="IPR050188">
    <property type="entry name" value="RluA_PseudoU_synthase"/>
</dbReference>
<name>A0ABP8EGB9_9MICO</name>
<reference evidence="6" key="1">
    <citation type="journal article" date="2019" name="Int. J. Syst. Evol. Microbiol.">
        <title>The Global Catalogue of Microorganisms (GCM) 10K type strain sequencing project: providing services to taxonomists for standard genome sequencing and annotation.</title>
        <authorList>
            <consortium name="The Broad Institute Genomics Platform"/>
            <consortium name="The Broad Institute Genome Sequencing Center for Infectious Disease"/>
            <person name="Wu L."/>
            <person name="Ma J."/>
        </authorList>
    </citation>
    <scope>NUCLEOTIDE SEQUENCE [LARGE SCALE GENOMIC DNA]</scope>
    <source>
        <strain evidence="6">JCM 17458</strain>
    </source>
</reference>
<keyword evidence="6" id="KW-1185">Reference proteome</keyword>